<dbReference type="InterPro" id="IPR036271">
    <property type="entry name" value="Tet_transcr_reg_TetR-rel_C_sf"/>
</dbReference>
<dbReference type="Proteomes" id="UP000606194">
    <property type="component" value="Unassembled WGS sequence"/>
</dbReference>
<dbReference type="EMBL" id="BMTL01000045">
    <property type="protein sequence ID" value="GGS24499.1"/>
    <property type="molecule type" value="Genomic_DNA"/>
</dbReference>
<organism evidence="6 7">
    <name type="scientific">Streptomyces humidus</name>
    <dbReference type="NCBI Taxonomy" id="52259"/>
    <lineage>
        <taxon>Bacteria</taxon>
        <taxon>Bacillati</taxon>
        <taxon>Actinomycetota</taxon>
        <taxon>Actinomycetes</taxon>
        <taxon>Kitasatosporales</taxon>
        <taxon>Streptomycetaceae</taxon>
        <taxon>Streptomyces</taxon>
    </lineage>
</organism>
<protein>
    <submittedName>
        <fullName evidence="6">TetR family transcriptional regulator</fullName>
    </submittedName>
</protein>
<evidence type="ECO:0000256" key="4">
    <source>
        <dbReference type="PROSITE-ProRule" id="PRU00335"/>
    </source>
</evidence>
<dbReference type="InterPro" id="IPR050109">
    <property type="entry name" value="HTH-type_TetR-like_transc_reg"/>
</dbReference>
<dbReference type="GO" id="GO:0003700">
    <property type="term" value="F:DNA-binding transcription factor activity"/>
    <property type="evidence" value="ECO:0007669"/>
    <property type="project" value="TreeGrafter"/>
</dbReference>
<keyword evidence="3" id="KW-0804">Transcription</keyword>
<keyword evidence="2 4" id="KW-0238">DNA-binding</keyword>
<evidence type="ECO:0000256" key="3">
    <source>
        <dbReference type="ARBA" id="ARBA00023163"/>
    </source>
</evidence>
<dbReference type="PANTHER" id="PTHR30055:SF234">
    <property type="entry name" value="HTH-TYPE TRANSCRIPTIONAL REGULATOR BETI"/>
    <property type="match status" value="1"/>
</dbReference>
<accession>A0A918LAS3</accession>
<feature type="domain" description="HTH tetR-type" evidence="5">
    <location>
        <begin position="18"/>
        <end position="79"/>
    </location>
</feature>
<evidence type="ECO:0000313" key="7">
    <source>
        <dbReference type="Proteomes" id="UP000606194"/>
    </source>
</evidence>
<dbReference type="GO" id="GO:0000976">
    <property type="term" value="F:transcription cis-regulatory region binding"/>
    <property type="evidence" value="ECO:0007669"/>
    <property type="project" value="TreeGrafter"/>
</dbReference>
<dbReference type="RefSeq" id="WP_229878592.1">
    <property type="nucleotide sequence ID" value="NZ_BMTL01000045.1"/>
</dbReference>
<comment type="caution">
    <text evidence="6">The sequence shown here is derived from an EMBL/GenBank/DDBJ whole genome shotgun (WGS) entry which is preliminary data.</text>
</comment>
<dbReference type="PANTHER" id="PTHR30055">
    <property type="entry name" value="HTH-TYPE TRANSCRIPTIONAL REGULATOR RUTR"/>
    <property type="match status" value="1"/>
</dbReference>
<dbReference type="Gene3D" id="1.10.357.10">
    <property type="entry name" value="Tetracycline Repressor, domain 2"/>
    <property type="match status" value="1"/>
</dbReference>
<keyword evidence="7" id="KW-1185">Reference proteome</keyword>
<dbReference type="SUPFAM" id="SSF46689">
    <property type="entry name" value="Homeodomain-like"/>
    <property type="match status" value="1"/>
</dbReference>
<gene>
    <name evidence="6" type="ORF">GCM10010269_73970</name>
</gene>
<feature type="DNA-binding region" description="H-T-H motif" evidence="4">
    <location>
        <begin position="42"/>
        <end position="61"/>
    </location>
</feature>
<evidence type="ECO:0000256" key="2">
    <source>
        <dbReference type="ARBA" id="ARBA00023125"/>
    </source>
</evidence>
<dbReference type="Pfam" id="PF13305">
    <property type="entry name" value="TetR_C_33"/>
    <property type="match status" value="1"/>
</dbReference>
<dbReference type="Pfam" id="PF00440">
    <property type="entry name" value="TetR_N"/>
    <property type="match status" value="1"/>
</dbReference>
<dbReference type="InterPro" id="IPR025996">
    <property type="entry name" value="MT1864/Rv1816-like_C"/>
</dbReference>
<evidence type="ECO:0000259" key="5">
    <source>
        <dbReference type="PROSITE" id="PS50977"/>
    </source>
</evidence>
<reference evidence="6" key="2">
    <citation type="submission" date="2020-09" db="EMBL/GenBank/DDBJ databases">
        <authorList>
            <person name="Sun Q."/>
            <person name="Ohkuma M."/>
        </authorList>
    </citation>
    <scope>NUCLEOTIDE SEQUENCE</scope>
    <source>
        <strain evidence="6">JCM 4386</strain>
    </source>
</reference>
<dbReference type="AlphaFoldDB" id="A0A918LAS3"/>
<dbReference type="InterPro" id="IPR009057">
    <property type="entry name" value="Homeodomain-like_sf"/>
</dbReference>
<sequence length="215" mass="24056">MDLAAQRRRVPYRQGEGERLRQDILDTAARILEESGREDALSLRGIARELGIAAPSIYLHFNDKTDLVRTVLDARYAALASTMREAGSAAAEAGADAWGVLRAIVGTYRGFAVDNPRRYRLMFSLEQQTSAEDRRATGHPLDRVLIAWTDAVDQYLAAACPEQREEADTLGVLLWTGLHGQFALWHTLPHSFVDDDTILRELEEALMRRLLPPSD</sequence>
<keyword evidence="1" id="KW-0805">Transcription regulation</keyword>
<dbReference type="PROSITE" id="PS50977">
    <property type="entry name" value="HTH_TETR_2"/>
    <property type="match status" value="1"/>
</dbReference>
<name>A0A918LAS3_9ACTN</name>
<dbReference type="InterPro" id="IPR001647">
    <property type="entry name" value="HTH_TetR"/>
</dbReference>
<evidence type="ECO:0000313" key="6">
    <source>
        <dbReference type="EMBL" id="GGS24499.1"/>
    </source>
</evidence>
<reference evidence="6" key="1">
    <citation type="journal article" date="2014" name="Int. J. Syst. Evol. Microbiol.">
        <title>Complete genome sequence of Corynebacterium casei LMG S-19264T (=DSM 44701T), isolated from a smear-ripened cheese.</title>
        <authorList>
            <consortium name="US DOE Joint Genome Institute (JGI-PGF)"/>
            <person name="Walter F."/>
            <person name="Albersmeier A."/>
            <person name="Kalinowski J."/>
            <person name="Ruckert C."/>
        </authorList>
    </citation>
    <scope>NUCLEOTIDE SEQUENCE</scope>
    <source>
        <strain evidence="6">JCM 4386</strain>
    </source>
</reference>
<dbReference type="SUPFAM" id="SSF48498">
    <property type="entry name" value="Tetracyclin repressor-like, C-terminal domain"/>
    <property type="match status" value="1"/>
</dbReference>
<evidence type="ECO:0000256" key="1">
    <source>
        <dbReference type="ARBA" id="ARBA00023015"/>
    </source>
</evidence>
<proteinExistence type="predicted"/>